<proteinExistence type="predicted"/>
<keyword evidence="1" id="KW-1133">Transmembrane helix</keyword>
<keyword evidence="1" id="KW-0472">Membrane</keyword>
<sequence length="197" mass="22348">MERLLKKCFIYSVTVEFTFILQVVANFYYTSFKWSPIMQKTILSTMLLTTALAAQATPQTCAVPLQSLTIEGLKLDEPVSSFQRRFPQARRHASNSQSGQFDAEPGQLRLSPDVQSVAYINYARGQISAFSLVYDDLETSVAGLARAWTGRYGLPKTGWQRGRQQYVYRCRDYQLTIKQDFGMGRGTMGATLTLQRR</sequence>
<organism evidence="2 3">
    <name type="scientific">Eikenella halliae</name>
    <dbReference type="NCBI Taxonomy" id="1795832"/>
    <lineage>
        <taxon>Bacteria</taxon>
        <taxon>Pseudomonadati</taxon>
        <taxon>Pseudomonadota</taxon>
        <taxon>Betaproteobacteria</taxon>
        <taxon>Neisseriales</taxon>
        <taxon>Neisseriaceae</taxon>
        <taxon>Eikenella</taxon>
    </lineage>
</organism>
<dbReference type="Proteomes" id="UP000077726">
    <property type="component" value="Unassembled WGS sequence"/>
</dbReference>
<evidence type="ECO:0000256" key="1">
    <source>
        <dbReference type="SAM" id="Phobius"/>
    </source>
</evidence>
<keyword evidence="1" id="KW-0812">Transmembrane</keyword>
<dbReference type="AlphaFoldDB" id="A0A1B6W182"/>
<feature type="transmembrane region" description="Helical" evidence="1">
    <location>
        <begin position="9"/>
        <end position="29"/>
    </location>
</feature>
<dbReference type="EMBL" id="LXSQ01000005">
    <property type="protein sequence ID" value="OAM44499.1"/>
    <property type="molecule type" value="Genomic_DNA"/>
</dbReference>
<accession>A0A1B6W182</accession>
<gene>
    <name evidence="2" type="ORF">A7Q00_01570</name>
</gene>
<evidence type="ECO:0000313" key="3">
    <source>
        <dbReference type="Proteomes" id="UP000077726"/>
    </source>
</evidence>
<name>A0A1B6W182_9NEIS</name>
<keyword evidence="3" id="KW-1185">Reference proteome</keyword>
<reference evidence="3" key="1">
    <citation type="submission" date="2016-05" db="EMBL/GenBank/DDBJ databases">
        <title>Draft genome of Corynebacterium afermentans subsp. afermentans LCDC 88199T.</title>
        <authorList>
            <person name="Bernier A.-M."/>
            <person name="Bernard K."/>
        </authorList>
    </citation>
    <scope>NUCLEOTIDE SEQUENCE [LARGE SCALE GENOMIC DNA]</scope>
    <source>
        <strain evidence="3">NML130454</strain>
    </source>
</reference>
<protein>
    <submittedName>
        <fullName evidence="2">Uncharacterized protein</fullName>
    </submittedName>
</protein>
<evidence type="ECO:0000313" key="2">
    <source>
        <dbReference type="EMBL" id="OAM44499.1"/>
    </source>
</evidence>
<comment type="caution">
    <text evidence="2">The sequence shown here is derived from an EMBL/GenBank/DDBJ whole genome shotgun (WGS) entry which is preliminary data.</text>
</comment>